<dbReference type="AlphaFoldDB" id="A0A5C6LQT4"/>
<dbReference type="PANTHER" id="PTHR13778">
    <property type="entry name" value="GLYCOSYLTRANSFERASE 8 DOMAIN-CONTAINING PROTEIN"/>
    <property type="match status" value="1"/>
</dbReference>
<evidence type="ECO:0008006" key="6">
    <source>
        <dbReference type="Google" id="ProtNLM"/>
    </source>
</evidence>
<dbReference type="InterPro" id="IPR029044">
    <property type="entry name" value="Nucleotide-diphossugar_trans"/>
</dbReference>
<dbReference type="RefSeq" id="WP_146305687.1">
    <property type="nucleotide sequence ID" value="NZ_VOHS01000012.1"/>
</dbReference>
<organism evidence="4 5">
    <name type="scientific">Chitinophaga pinensis</name>
    <dbReference type="NCBI Taxonomy" id="79329"/>
    <lineage>
        <taxon>Bacteria</taxon>
        <taxon>Pseudomonadati</taxon>
        <taxon>Bacteroidota</taxon>
        <taxon>Chitinophagia</taxon>
        <taxon>Chitinophagales</taxon>
        <taxon>Chitinophagaceae</taxon>
        <taxon>Chitinophaga</taxon>
    </lineage>
</organism>
<keyword evidence="1" id="KW-0328">Glycosyltransferase</keyword>
<reference evidence="4 5" key="1">
    <citation type="submission" date="2019-08" db="EMBL/GenBank/DDBJ databases">
        <title>Whole genome sequencing of chitin degrading bacteria Chitinophaga pinensis YS16.</title>
        <authorList>
            <person name="Singh R.P."/>
            <person name="Manchanda G."/>
            <person name="Maurya I.K."/>
            <person name="Joshi N.K."/>
            <person name="Srivastava A.K."/>
        </authorList>
    </citation>
    <scope>NUCLEOTIDE SEQUENCE [LARGE SCALE GENOMIC DNA]</scope>
    <source>
        <strain evidence="4 5">YS-16</strain>
    </source>
</reference>
<gene>
    <name evidence="4" type="ORF">FEF09_13945</name>
</gene>
<comment type="caution">
    <text evidence="4">The sequence shown here is derived from an EMBL/GenBank/DDBJ whole genome shotgun (WGS) entry which is preliminary data.</text>
</comment>
<proteinExistence type="predicted"/>
<evidence type="ECO:0000313" key="5">
    <source>
        <dbReference type="Proteomes" id="UP000318815"/>
    </source>
</evidence>
<dbReference type="Gene3D" id="3.90.550.10">
    <property type="entry name" value="Spore Coat Polysaccharide Biosynthesis Protein SpsA, Chain A"/>
    <property type="match status" value="1"/>
</dbReference>
<protein>
    <recommendedName>
        <fullName evidence="6">Glycosyl transferase family 8</fullName>
    </recommendedName>
</protein>
<dbReference type="SUPFAM" id="SSF53448">
    <property type="entry name" value="Nucleotide-diphospho-sugar transferases"/>
    <property type="match status" value="1"/>
</dbReference>
<name>A0A5C6LQT4_9BACT</name>
<dbReference type="PANTHER" id="PTHR13778:SF47">
    <property type="entry name" value="LIPOPOLYSACCHARIDE 1,3-GALACTOSYLTRANSFERASE"/>
    <property type="match status" value="1"/>
</dbReference>
<evidence type="ECO:0000256" key="2">
    <source>
        <dbReference type="ARBA" id="ARBA00022679"/>
    </source>
</evidence>
<accession>A0A5C6LQT4</accession>
<keyword evidence="3" id="KW-0479">Metal-binding</keyword>
<evidence type="ECO:0000256" key="3">
    <source>
        <dbReference type="ARBA" id="ARBA00022723"/>
    </source>
</evidence>
<keyword evidence="2" id="KW-0808">Transferase</keyword>
<dbReference type="Pfam" id="PF01501">
    <property type="entry name" value="Glyco_transf_8"/>
    <property type="match status" value="1"/>
</dbReference>
<sequence>MHIAFVIDLPSMEGLGATITSLVRNCSDTAQLHLHFICNNLSTRHKNNILMLLQTESYHGRTRFYDFDAQEMFGHLSAVHGSRTSYGRFLIPKLLDVDYVLCLDPDLLILLDVITFEQIRFEDHFLAAVPGGSFRNTLEAKLLPGQLSVCKDERSFISGMLLLNLRKWKEQDICHEIEKICLRHATALQEADNTVLNTICNGRFHHIDDRFNCIWTPGQETPSFKENTILHFASTPKPWDFLGREVHAGYQRWADYDTTFWDRRYKRVAFAGLQRIWKIRKSLIRYYLKSFRGTGNLKLGIKN</sequence>
<dbReference type="GO" id="GO:0046872">
    <property type="term" value="F:metal ion binding"/>
    <property type="evidence" value="ECO:0007669"/>
    <property type="project" value="UniProtKB-KW"/>
</dbReference>
<evidence type="ECO:0000313" key="4">
    <source>
        <dbReference type="EMBL" id="TWV99804.1"/>
    </source>
</evidence>
<dbReference type="GO" id="GO:0016757">
    <property type="term" value="F:glycosyltransferase activity"/>
    <property type="evidence" value="ECO:0007669"/>
    <property type="project" value="UniProtKB-KW"/>
</dbReference>
<dbReference type="InterPro" id="IPR050748">
    <property type="entry name" value="Glycosyltrans_8_dom-fam"/>
</dbReference>
<dbReference type="EMBL" id="VOHS01000012">
    <property type="protein sequence ID" value="TWV99804.1"/>
    <property type="molecule type" value="Genomic_DNA"/>
</dbReference>
<dbReference type="Proteomes" id="UP000318815">
    <property type="component" value="Unassembled WGS sequence"/>
</dbReference>
<evidence type="ECO:0000256" key="1">
    <source>
        <dbReference type="ARBA" id="ARBA00022676"/>
    </source>
</evidence>
<keyword evidence="5" id="KW-1185">Reference proteome</keyword>
<dbReference type="InterPro" id="IPR002495">
    <property type="entry name" value="Glyco_trans_8"/>
</dbReference>
<dbReference type="OrthoDB" id="695971at2"/>